<evidence type="ECO:0000256" key="5">
    <source>
        <dbReference type="ARBA" id="ARBA00022989"/>
    </source>
</evidence>
<dbReference type="InterPro" id="IPR050445">
    <property type="entry name" value="Bact_polysacc_biosynth/exp"/>
</dbReference>
<feature type="transmembrane region" description="Helical" evidence="7">
    <location>
        <begin position="166"/>
        <end position="185"/>
    </location>
</feature>
<reference evidence="9 10" key="1">
    <citation type="journal article" date="2014" name="Genome Announc.">
        <title>Draft Genome Sequences of Three Alkaliphilic Bacillus Strains, Bacillus wakoensis JCM 9140T, Bacillus akibai JCM 9157T, and Bacillus hemicellulosilyticus JCM 9152T.</title>
        <authorList>
            <person name="Yuki M."/>
            <person name="Oshima K."/>
            <person name="Suda W."/>
            <person name="Oshida Y."/>
            <person name="Kitamura K."/>
            <person name="Iida T."/>
            <person name="Hattori M."/>
            <person name="Ohkuma M."/>
        </authorList>
    </citation>
    <scope>NUCLEOTIDE SEQUENCE [LARGE SCALE GENOMIC DNA]</scope>
    <source>
        <strain evidence="9 10">JCM 9157</strain>
    </source>
</reference>
<keyword evidence="4 7" id="KW-0812">Transmembrane</keyword>
<evidence type="ECO:0000256" key="4">
    <source>
        <dbReference type="ARBA" id="ARBA00022692"/>
    </source>
</evidence>
<keyword evidence="10" id="KW-1185">Reference proteome</keyword>
<comment type="subcellular location">
    <subcellularLocation>
        <location evidence="1">Cell membrane</location>
        <topology evidence="1">Multi-pass membrane protein</topology>
    </subcellularLocation>
</comment>
<evidence type="ECO:0000256" key="3">
    <source>
        <dbReference type="ARBA" id="ARBA00022475"/>
    </source>
</evidence>
<evidence type="ECO:0000259" key="8">
    <source>
        <dbReference type="Pfam" id="PF02706"/>
    </source>
</evidence>
<feature type="domain" description="Polysaccharide chain length determinant N-terminal" evidence="8">
    <location>
        <begin position="8"/>
        <end position="66"/>
    </location>
</feature>
<feature type="transmembrane region" description="Helical" evidence="7">
    <location>
        <begin position="21"/>
        <end position="39"/>
    </location>
</feature>
<dbReference type="PANTHER" id="PTHR32309">
    <property type="entry name" value="TYROSINE-PROTEIN KINASE"/>
    <property type="match status" value="1"/>
</dbReference>
<dbReference type="PANTHER" id="PTHR32309:SF31">
    <property type="entry name" value="CAPSULAR EXOPOLYSACCHARIDE FAMILY"/>
    <property type="match status" value="1"/>
</dbReference>
<dbReference type="EMBL" id="BAUV01000025">
    <property type="protein sequence ID" value="GAE35913.1"/>
    <property type="molecule type" value="Genomic_DNA"/>
</dbReference>
<keyword evidence="6 7" id="KW-0472">Membrane</keyword>
<dbReference type="AlphaFoldDB" id="W4QWA7"/>
<comment type="caution">
    <text evidence="9">The sequence shown here is derived from an EMBL/GenBank/DDBJ whole genome shotgun (WGS) entry which is preliminary data.</text>
</comment>
<evidence type="ECO:0000313" key="10">
    <source>
        <dbReference type="Proteomes" id="UP000018896"/>
    </source>
</evidence>
<sequence>MEQGRGKEIEIKKIFDLIKRRLWIVVLFTIVTTGLGAVHSQMNKPVPIYEATARIMISDDSKFFETLIVVIKEPPIMEAVIKELGIERSAQGLSNQIFVNRVGNSNIVTITVNDRSQEQAAVIANTVAEVYKREVANLFDFNGVDMFAEAQVIENPWPINPASNRMIKLGLVAGIVLGIGFIFLLDSLDNRLRSARQIEKILELPVLGTVSKMNKRTVELNKGKKANTALRGETIGS</sequence>
<evidence type="ECO:0000313" key="9">
    <source>
        <dbReference type="EMBL" id="GAE35913.1"/>
    </source>
</evidence>
<dbReference type="STRING" id="1236973.JCM9157_3052"/>
<dbReference type="Pfam" id="PF02706">
    <property type="entry name" value="Wzz"/>
    <property type="match status" value="1"/>
</dbReference>
<evidence type="ECO:0000256" key="6">
    <source>
        <dbReference type="ARBA" id="ARBA00023136"/>
    </source>
</evidence>
<keyword evidence="3" id="KW-1003">Cell membrane</keyword>
<dbReference type="eggNOG" id="COG3944">
    <property type="taxonomic scope" value="Bacteria"/>
</dbReference>
<comment type="similarity">
    <text evidence="2">Belongs to the CpsC/CapA family.</text>
</comment>
<dbReference type="OrthoDB" id="2365115at2"/>
<dbReference type="InterPro" id="IPR003856">
    <property type="entry name" value="LPS_length_determ_N"/>
</dbReference>
<organism evidence="9 10">
    <name type="scientific">Halalkalibacter akibai (strain ATCC 43226 / DSM 21942 / CIP 109018 / JCM 9157 / 1139)</name>
    <name type="common">Bacillus akibai</name>
    <dbReference type="NCBI Taxonomy" id="1236973"/>
    <lineage>
        <taxon>Bacteria</taxon>
        <taxon>Bacillati</taxon>
        <taxon>Bacillota</taxon>
        <taxon>Bacilli</taxon>
        <taxon>Bacillales</taxon>
        <taxon>Bacillaceae</taxon>
        <taxon>Halalkalibacter</taxon>
    </lineage>
</organism>
<evidence type="ECO:0000256" key="1">
    <source>
        <dbReference type="ARBA" id="ARBA00004651"/>
    </source>
</evidence>
<evidence type="ECO:0000256" key="2">
    <source>
        <dbReference type="ARBA" id="ARBA00006683"/>
    </source>
</evidence>
<dbReference type="GO" id="GO:0005886">
    <property type="term" value="C:plasma membrane"/>
    <property type="evidence" value="ECO:0007669"/>
    <property type="project" value="UniProtKB-SubCell"/>
</dbReference>
<proteinExistence type="inferred from homology"/>
<keyword evidence="5 7" id="KW-1133">Transmembrane helix</keyword>
<dbReference type="RefSeq" id="WP_035665553.1">
    <property type="nucleotide sequence ID" value="NZ_BAUV01000025.1"/>
</dbReference>
<protein>
    <submittedName>
        <fullName evidence="9">Lipopolysaccharide biosynthesis</fullName>
    </submittedName>
</protein>
<evidence type="ECO:0000256" key="7">
    <source>
        <dbReference type="SAM" id="Phobius"/>
    </source>
</evidence>
<dbReference type="Proteomes" id="UP000018896">
    <property type="component" value="Unassembled WGS sequence"/>
</dbReference>
<accession>W4QWA7</accession>
<gene>
    <name evidence="9" type="ORF">JCM9157_3052</name>
</gene>
<name>W4QWA7_HALA3</name>